<protein>
    <submittedName>
        <fullName evidence="10">TonB dependent receptor</fullName>
    </submittedName>
</protein>
<dbReference type="InterPro" id="IPR023997">
    <property type="entry name" value="TonB-dep_OMP_SusC/RagA_CS"/>
</dbReference>
<comment type="subcellular location">
    <subcellularLocation>
        <location evidence="1 7">Cell outer membrane</location>
        <topology evidence="1 7">Multi-pass membrane protein</topology>
    </subcellularLocation>
</comment>
<evidence type="ECO:0000256" key="8">
    <source>
        <dbReference type="SAM" id="SignalP"/>
    </source>
</evidence>
<dbReference type="Pfam" id="PF13715">
    <property type="entry name" value="CarbopepD_reg_2"/>
    <property type="match status" value="1"/>
</dbReference>
<dbReference type="InterPro" id="IPR036942">
    <property type="entry name" value="Beta-barrel_TonB_sf"/>
</dbReference>
<name>A0A6N2WVW7_9BACE</name>
<dbReference type="InterPro" id="IPR012910">
    <property type="entry name" value="Plug_dom"/>
</dbReference>
<dbReference type="AlphaFoldDB" id="A0A6N2WVW7"/>
<proteinExistence type="inferred from homology"/>
<feature type="domain" description="TonB-dependent receptor plug" evidence="9">
    <location>
        <begin position="113"/>
        <end position="218"/>
    </location>
</feature>
<keyword evidence="5 7" id="KW-0472">Membrane</keyword>
<dbReference type="SUPFAM" id="SSF49464">
    <property type="entry name" value="Carboxypeptidase regulatory domain-like"/>
    <property type="match status" value="1"/>
</dbReference>
<keyword evidence="6 7" id="KW-0998">Cell outer membrane</keyword>
<dbReference type="NCBIfam" id="TIGR04057">
    <property type="entry name" value="SusC_RagA_signa"/>
    <property type="match status" value="1"/>
</dbReference>
<keyword evidence="2 7" id="KW-0813">Transport</keyword>
<dbReference type="Gene3D" id="2.170.130.10">
    <property type="entry name" value="TonB-dependent receptor, plug domain"/>
    <property type="match status" value="1"/>
</dbReference>
<dbReference type="InterPro" id="IPR037066">
    <property type="entry name" value="Plug_dom_sf"/>
</dbReference>
<keyword evidence="8" id="KW-0732">Signal</keyword>
<dbReference type="SUPFAM" id="SSF56935">
    <property type="entry name" value="Porins"/>
    <property type="match status" value="1"/>
</dbReference>
<gene>
    <name evidence="10" type="ORF">BILFYP9_03862</name>
</gene>
<evidence type="ECO:0000256" key="5">
    <source>
        <dbReference type="ARBA" id="ARBA00023136"/>
    </source>
</evidence>
<keyword evidence="10" id="KW-0675">Receptor</keyword>
<comment type="similarity">
    <text evidence="7">Belongs to the TonB-dependent receptor family.</text>
</comment>
<evidence type="ECO:0000256" key="4">
    <source>
        <dbReference type="ARBA" id="ARBA00022692"/>
    </source>
</evidence>
<evidence type="ECO:0000256" key="1">
    <source>
        <dbReference type="ARBA" id="ARBA00004571"/>
    </source>
</evidence>
<accession>A0A6N2WVW7</accession>
<evidence type="ECO:0000259" key="9">
    <source>
        <dbReference type="Pfam" id="PF07715"/>
    </source>
</evidence>
<dbReference type="PROSITE" id="PS52016">
    <property type="entry name" value="TONB_DEPENDENT_REC_3"/>
    <property type="match status" value="1"/>
</dbReference>
<evidence type="ECO:0000256" key="2">
    <source>
        <dbReference type="ARBA" id="ARBA00022448"/>
    </source>
</evidence>
<evidence type="ECO:0000313" key="10">
    <source>
        <dbReference type="EMBL" id="VYT45847.1"/>
    </source>
</evidence>
<evidence type="ECO:0000256" key="7">
    <source>
        <dbReference type="PROSITE-ProRule" id="PRU01360"/>
    </source>
</evidence>
<evidence type="ECO:0000256" key="3">
    <source>
        <dbReference type="ARBA" id="ARBA00022452"/>
    </source>
</evidence>
<keyword evidence="3 7" id="KW-1134">Transmembrane beta strand</keyword>
<dbReference type="InterPro" id="IPR023996">
    <property type="entry name" value="TonB-dep_OMP_SusC/RagA"/>
</dbReference>
<dbReference type="NCBIfam" id="TIGR04056">
    <property type="entry name" value="OMP_RagA_SusC"/>
    <property type="match status" value="1"/>
</dbReference>
<dbReference type="InterPro" id="IPR008969">
    <property type="entry name" value="CarboxyPept-like_regulatory"/>
</dbReference>
<dbReference type="Gene3D" id="2.60.40.1120">
    <property type="entry name" value="Carboxypeptidase-like, regulatory domain"/>
    <property type="match status" value="1"/>
</dbReference>
<dbReference type="Gene3D" id="2.40.170.20">
    <property type="entry name" value="TonB-dependent receptor, beta-barrel domain"/>
    <property type="match status" value="1"/>
</dbReference>
<dbReference type="GO" id="GO:0009279">
    <property type="term" value="C:cell outer membrane"/>
    <property type="evidence" value="ECO:0007669"/>
    <property type="project" value="UniProtKB-SubCell"/>
</dbReference>
<feature type="chain" id="PRO_5026680048" evidence="8">
    <location>
        <begin position="20"/>
        <end position="1011"/>
    </location>
</feature>
<dbReference type="InterPro" id="IPR039426">
    <property type="entry name" value="TonB-dep_rcpt-like"/>
</dbReference>
<keyword evidence="4 7" id="KW-0812">Transmembrane</keyword>
<feature type="signal peptide" evidence="8">
    <location>
        <begin position="1"/>
        <end position="19"/>
    </location>
</feature>
<dbReference type="EMBL" id="CACRSU010000048">
    <property type="protein sequence ID" value="VYT45847.1"/>
    <property type="molecule type" value="Genomic_DNA"/>
</dbReference>
<reference evidence="10" key="1">
    <citation type="submission" date="2019-11" db="EMBL/GenBank/DDBJ databases">
        <authorList>
            <person name="Feng L."/>
        </authorList>
    </citation>
    <scope>NUCLEOTIDE SEQUENCE</scope>
    <source>
        <strain evidence="10">BintestinalisLFYP9</strain>
    </source>
</reference>
<dbReference type="Pfam" id="PF07715">
    <property type="entry name" value="Plug"/>
    <property type="match status" value="1"/>
</dbReference>
<evidence type="ECO:0000256" key="6">
    <source>
        <dbReference type="ARBA" id="ARBA00023237"/>
    </source>
</evidence>
<dbReference type="RefSeq" id="WP_138291448.1">
    <property type="nucleotide sequence ID" value="NZ_BAABZC010000001.1"/>
</dbReference>
<organism evidence="10">
    <name type="scientific">Bacteroides intestinalis</name>
    <dbReference type="NCBI Taxonomy" id="329854"/>
    <lineage>
        <taxon>Bacteria</taxon>
        <taxon>Pseudomonadati</taxon>
        <taxon>Bacteroidota</taxon>
        <taxon>Bacteroidia</taxon>
        <taxon>Bacteroidales</taxon>
        <taxon>Bacteroidaceae</taxon>
        <taxon>Bacteroides</taxon>
    </lineage>
</organism>
<sequence length="1011" mass="112241">MKKQILLLCLALISLCGYAQTTVKGVVTSASDKEPLIGATVQIKGAGTGTITGIDGDYSIANVPADAVLVFSTIGYETQEIQVGGRTVINVVLKEAAELLDEVVVIGYGTVKKSDLTSSISTVKGEQITETVTGNAMDALQGKVNGVQVIGGGGPGTTPKVIIRGVTTVNKTAPLYVVDGMPVGDNINFLNSNDIKSMEVLKDASAAAIYGTRASNGVILITTKKGIAGKTNISFSASAGFQTIAKPSVAGVAEYKEVFNTRFTNDGTQQSQWKDTGTTTNPGGTDWWDEVVNKTALVQNYSLGISGGTDKLVYSLSLGYFRNNSQYDYGYWDKLNVRLNTEYTFNKYVKMGFDIAPRMESWDNTPNLFSAAMSMDPTTPVFRPQDQWVDNEFNNYERSYNNQEWNPMGSLARQNGHSREMGAILNSYLQVNPIQKLTLRTQFATNAHYRRSDDFTPKFFIDTLEKADLSSVSRQSQEWLDWNWTNTATYMDTFAEKHNINVMAGFTAERNAWFNTKASRDDVPNNMGLLHEVNAGTDNQKGEGETSYNSMISYLGRVMYNYNDRYYLTASLRVDGSSRFPVGNKYAFFPAVSASWRVINEDFMRDQKVFDNLKLRGGWGRVGNQNISNDATLTLLGQADYVFGVNPNRVTGTMVSNVGNNTLMWETVEDWNIGVDMSFLDSRLDMTFEYFQKKSKDMLYEKQNLFAIGYPSWNSKVWMNIGSMKASGWELSLNWHDQITKDFKYNVGVNLSTVKNEAVKFSGDGPILTGGFNGDQIIRNEDGGLISRFYGYVADGIFQNWDEVYAHTNENGKLVQDKAKPGDIRFKDLNHDGTLDEKDKTWIGNPYPDLMLGLNLGFAYKNFDFTANFYGTFGNDIYNKTKGMYSGASGQNVWAGTLQKAWHGEGTSNDIPQLSYADLNLNYSRVSSFFVEDGSYMRCKLLQLGYTLPKNWVGGADLRISFSAQNPFTITGYSGMDPERPLMDGSVIETGIDGIAYPNPRTFLFGIDFKF</sequence>